<feature type="transmembrane region" description="Helical" evidence="6">
    <location>
        <begin position="131"/>
        <end position="151"/>
    </location>
</feature>
<feature type="transmembrane region" description="Helical" evidence="6">
    <location>
        <begin position="178"/>
        <end position="197"/>
    </location>
</feature>
<dbReference type="PANTHER" id="PTHR30250">
    <property type="entry name" value="PST FAMILY PREDICTED COLANIC ACID TRANSPORTER"/>
    <property type="match status" value="1"/>
</dbReference>
<evidence type="ECO:0000256" key="4">
    <source>
        <dbReference type="ARBA" id="ARBA00022989"/>
    </source>
</evidence>
<evidence type="ECO:0000256" key="5">
    <source>
        <dbReference type="ARBA" id="ARBA00023136"/>
    </source>
</evidence>
<organism evidence="7">
    <name type="scientific">hydrothermal vent metagenome</name>
    <dbReference type="NCBI Taxonomy" id="652676"/>
    <lineage>
        <taxon>unclassified sequences</taxon>
        <taxon>metagenomes</taxon>
        <taxon>ecological metagenomes</taxon>
    </lineage>
</organism>
<feature type="transmembrane region" description="Helical" evidence="6">
    <location>
        <begin position="245"/>
        <end position="266"/>
    </location>
</feature>
<evidence type="ECO:0000256" key="2">
    <source>
        <dbReference type="ARBA" id="ARBA00022475"/>
    </source>
</evidence>
<reference evidence="7" key="1">
    <citation type="submission" date="2018-06" db="EMBL/GenBank/DDBJ databases">
        <authorList>
            <person name="Zhirakovskaya E."/>
        </authorList>
    </citation>
    <scope>NUCLEOTIDE SEQUENCE</scope>
</reference>
<evidence type="ECO:0000256" key="3">
    <source>
        <dbReference type="ARBA" id="ARBA00022692"/>
    </source>
</evidence>
<dbReference type="EMBL" id="UOEO01000035">
    <property type="protein sequence ID" value="VAW15560.1"/>
    <property type="molecule type" value="Genomic_DNA"/>
</dbReference>
<evidence type="ECO:0000313" key="7">
    <source>
        <dbReference type="EMBL" id="VAW15560.1"/>
    </source>
</evidence>
<sequence>LLSAPPLAFLRINGALANAMRRFSLGYLPDILARPLLLLGLIGMLTILYPDFGLLTILVGYILIALALASWQMVRLSRSFTSAPPKQPPAPGQKRQWLVQSLNIMPGTIFVMVFGDITLLIAGMFLESADIGIFGVAMRMSLLVAFAIHTVQQIAVRDIADAVDQNAFEKLAQSLQRVNLLNTILAIAGIVFAIIFGKFVLSIFGPGFTTGYISLIILMAAQLVRALTGPTLQMIALTALERASLPAFAAGFLALAVSSAILIPVWGLVGAALAVLLSTSSWSLCLVILLWRRTGINVSLFSRPAAAPPGN</sequence>
<proteinExistence type="predicted"/>
<accession>A0A3B0TF87</accession>
<evidence type="ECO:0000256" key="1">
    <source>
        <dbReference type="ARBA" id="ARBA00004651"/>
    </source>
</evidence>
<keyword evidence="4 6" id="KW-1133">Transmembrane helix</keyword>
<dbReference type="AlphaFoldDB" id="A0A3B0TF87"/>
<feature type="transmembrane region" description="Helical" evidence="6">
    <location>
        <begin position="203"/>
        <end position="224"/>
    </location>
</feature>
<feature type="transmembrane region" description="Helical" evidence="6">
    <location>
        <begin position="272"/>
        <end position="291"/>
    </location>
</feature>
<gene>
    <name evidence="7" type="ORF">MNBD_ALPHA12-1012</name>
</gene>
<feature type="non-terminal residue" evidence="7">
    <location>
        <position position="1"/>
    </location>
</feature>
<keyword evidence="5 6" id="KW-0472">Membrane</keyword>
<dbReference type="GO" id="GO:0005886">
    <property type="term" value="C:plasma membrane"/>
    <property type="evidence" value="ECO:0007669"/>
    <property type="project" value="UniProtKB-SubCell"/>
</dbReference>
<keyword evidence="3 6" id="KW-0812">Transmembrane</keyword>
<dbReference type="PANTHER" id="PTHR30250:SF11">
    <property type="entry name" value="O-ANTIGEN TRANSPORTER-RELATED"/>
    <property type="match status" value="1"/>
</dbReference>
<feature type="transmembrane region" description="Helical" evidence="6">
    <location>
        <begin position="104"/>
        <end position="125"/>
    </location>
</feature>
<keyword evidence="2" id="KW-1003">Cell membrane</keyword>
<feature type="transmembrane region" description="Helical" evidence="6">
    <location>
        <begin position="55"/>
        <end position="74"/>
    </location>
</feature>
<evidence type="ECO:0000256" key="6">
    <source>
        <dbReference type="SAM" id="Phobius"/>
    </source>
</evidence>
<comment type="subcellular location">
    <subcellularLocation>
        <location evidence="1">Cell membrane</location>
        <topology evidence="1">Multi-pass membrane protein</topology>
    </subcellularLocation>
</comment>
<name>A0A3B0TF87_9ZZZZ</name>
<protein>
    <submittedName>
        <fullName evidence="7">Uncharacterized protein</fullName>
    </submittedName>
</protein>
<dbReference type="InterPro" id="IPR050833">
    <property type="entry name" value="Poly_Biosynth_Transport"/>
</dbReference>